<dbReference type="Proteomes" id="UP000195569">
    <property type="component" value="Unassembled WGS sequence"/>
</dbReference>
<comment type="caution">
    <text evidence="1">The sequence shown here is derived from an EMBL/GenBank/DDBJ whole genome shotgun (WGS) entry which is preliminary data.</text>
</comment>
<evidence type="ECO:0000313" key="1">
    <source>
        <dbReference type="EMBL" id="SIT45049.1"/>
    </source>
</evidence>
<dbReference type="EMBL" id="CYGY02000046">
    <property type="protein sequence ID" value="SIT45049.1"/>
    <property type="molecule type" value="Genomic_DNA"/>
</dbReference>
<name>A0A1N7SDI8_9BURK</name>
<reference evidence="1" key="1">
    <citation type="submission" date="2016-12" db="EMBL/GenBank/DDBJ databases">
        <authorList>
            <person name="Moulin L."/>
        </authorList>
    </citation>
    <scope>NUCLEOTIDE SEQUENCE [LARGE SCALE GENOMIC DNA]</scope>
    <source>
        <strain evidence="1">STM 7183</strain>
    </source>
</reference>
<dbReference type="AlphaFoldDB" id="A0A1N7SDI8"/>
<keyword evidence="2" id="KW-1185">Reference proteome</keyword>
<proteinExistence type="predicted"/>
<accession>A0A1N7SDI8</accession>
<gene>
    <name evidence="1" type="ORF">BN2476_460006</name>
</gene>
<organism evidence="1 2">
    <name type="scientific">Paraburkholderia piptadeniae</name>
    <dbReference type="NCBI Taxonomy" id="1701573"/>
    <lineage>
        <taxon>Bacteria</taxon>
        <taxon>Pseudomonadati</taxon>
        <taxon>Pseudomonadota</taxon>
        <taxon>Betaproteobacteria</taxon>
        <taxon>Burkholderiales</taxon>
        <taxon>Burkholderiaceae</taxon>
        <taxon>Paraburkholderia</taxon>
    </lineage>
</organism>
<sequence>MVPRKALSDSTKYAAENLVRPGLYVVVLLHAFQKSDEPRVWYPALLNSAAFFTRQFIRRDRCVPLGAARKCLARRARATFRKRWVLRGDCGLRALSRVASETSYGRGKLNGKDAPLTSRGTRTTDCVRRCWSWCASYRTRRRTSPAPAARSCPSRRGTGQA</sequence>
<protein>
    <submittedName>
        <fullName evidence="1">Uncharacterized protein</fullName>
    </submittedName>
</protein>
<evidence type="ECO:0000313" key="2">
    <source>
        <dbReference type="Proteomes" id="UP000195569"/>
    </source>
</evidence>